<reference evidence="1 2" key="1">
    <citation type="submission" date="2018-06" db="EMBL/GenBank/DDBJ databases">
        <title>Lujinxingia sediminis gen. nov. sp. nov., a new facultative anaerobic member of the class Deltaproteobacteria, and proposal of Lujinxingaceae fam. nov.</title>
        <authorList>
            <person name="Guo L.-Y."/>
            <person name="Li C.-M."/>
            <person name="Wang S."/>
            <person name="Du Z.-J."/>
        </authorList>
    </citation>
    <scope>NUCLEOTIDE SEQUENCE [LARGE SCALE GENOMIC DNA]</scope>
    <source>
        <strain evidence="1 2">FA350</strain>
    </source>
</reference>
<dbReference type="RefSeq" id="WP_111335354.1">
    <property type="nucleotide sequence ID" value="NZ_CP030032.1"/>
</dbReference>
<keyword evidence="2" id="KW-1185">Reference proteome</keyword>
<proteinExistence type="predicted"/>
<dbReference type="PROSITE" id="PS51007">
    <property type="entry name" value="CYTC"/>
    <property type="match status" value="1"/>
</dbReference>
<name>A0A2Z4FMS7_9DELT</name>
<evidence type="ECO:0000313" key="1">
    <source>
        <dbReference type="EMBL" id="AWV90140.1"/>
    </source>
</evidence>
<sequence length="210" mass="23170">MRHFNIKSISIRASVVLSACLLLSACFEVGIPAGEDKTWGEINPAQGMHDSPAYKEQQAQPNFKGGPASMRTPPPATVTNSYRHFTYGDDIEGASAELINPVPITAETLEYGKLAYETTCVVCHGNDGSGEGYVVGENKYPNPPSLLTSRARDFSDGHLYHIITHGQARMWGYKSQLHPEERWAVINYVRALQRATNPAPQDRQLVVKDK</sequence>
<dbReference type="Proteomes" id="UP000249799">
    <property type="component" value="Chromosome"/>
</dbReference>
<dbReference type="InterPro" id="IPR009056">
    <property type="entry name" value="Cyt_c-like_dom"/>
</dbReference>
<dbReference type="InterPro" id="IPR036909">
    <property type="entry name" value="Cyt_c-like_dom_sf"/>
</dbReference>
<dbReference type="Pfam" id="PF13442">
    <property type="entry name" value="Cytochrome_CBB3"/>
    <property type="match status" value="1"/>
</dbReference>
<dbReference type="OrthoDB" id="9773456at2"/>
<organism evidence="1 2">
    <name type="scientific">Bradymonas sediminis</name>
    <dbReference type="NCBI Taxonomy" id="1548548"/>
    <lineage>
        <taxon>Bacteria</taxon>
        <taxon>Deltaproteobacteria</taxon>
        <taxon>Bradymonadales</taxon>
        <taxon>Bradymonadaceae</taxon>
        <taxon>Bradymonas</taxon>
    </lineage>
</organism>
<dbReference type="AlphaFoldDB" id="A0A2Z4FMS7"/>
<dbReference type="SUPFAM" id="SSF46626">
    <property type="entry name" value="Cytochrome c"/>
    <property type="match status" value="1"/>
</dbReference>
<dbReference type="Gene3D" id="1.10.760.10">
    <property type="entry name" value="Cytochrome c-like domain"/>
    <property type="match status" value="1"/>
</dbReference>
<dbReference type="GO" id="GO:0009055">
    <property type="term" value="F:electron transfer activity"/>
    <property type="evidence" value="ECO:0007669"/>
    <property type="project" value="InterPro"/>
</dbReference>
<protein>
    <submittedName>
        <fullName evidence="1">Uncharacterized protein</fullName>
    </submittedName>
</protein>
<dbReference type="GO" id="GO:0020037">
    <property type="term" value="F:heme binding"/>
    <property type="evidence" value="ECO:0007669"/>
    <property type="project" value="InterPro"/>
</dbReference>
<dbReference type="KEGG" id="bsed:DN745_12675"/>
<gene>
    <name evidence="1" type="ORF">DN745_12675</name>
</gene>
<dbReference type="EMBL" id="CP030032">
    <property type="protein sequence ID" value="AWV90140.1"/>
    <property type="molecule type" value="Genomic_DNA"/>
</dbReference>
<evidence type="ECO:0000313" key="2">
    <source>
        <dbReference type="Proteomes" id="UP000249799"/>
    </source>
</evidence>
<accession>A0A2Z4FMS7</accession>
<dbReference type="PROSITE" id="PS51257">
    <property type="entry name" value="PROKAR_LIPOPROTEIN"/>
    <property type="match status" value="1"/>
</dbReference>
<dbReference type="PANTHER" id="PTHR40394:SF2">
    <property type="entry name" value="QUINOL:CYTOCHROME C OXIDOREDUCTASE MEMBRANE PROTEIN"/>
    <property type="match status" value="1"/>
</dbReference>
<dbReference type="PANTHER" id="PTHR40394">
    <property type="entry name" value="LIPOPROTEIN-RELATED"/>
    <property type="match status" value="1"/>
</dbReference>